<accession>A0A6J2MDV3</accession>
<dbReference type="FunFam" id="1.10.533.10:FF:000053">
    <property type="entry name" value="Apoptosis-associated speck-like protein containing a CARD"/>
    <property type="match status" value="1"/>
</dbReference>
<dbReference type="Gene3D" id="1.10.533.10">
    <property type="entry name" value="Death Domain, Fas"/>
    <property type="match status" value="1"/>
</dbReference>
<evidence type="ECO:0000259" key="4">
    <source>
        <dbReference type="PROSITE" id="PS50824"/>
    </source>
</evidence>
<dbReference type="GO" id="GO:0032731">
    <property type="term" value="P:positive regulation of interleukin-1 beta production"/>
    <property type="evidence" value="ECO:0007669"/>
    <property type="project" value="UniProtKB-ARBA"/>
</dbReference>
<protein>
    <submittedName>
        <fullName evidence="5">Pyrin domain containing 1</fullName>
    </submittedName>
    <submittedName>
        <fullName evidence="8">Pyrin domain-containing protein 1</fullName>
    </submittedName>
</protein>
<evidence type="ECO:0000256" key="1">
    <source>
        <dbReference type="ARBA" id="ARBA00004496"/>
    </source>
</evidence>
<dbReference type="Pfam" id="PF02758">
    <property type="entry name" value="PYRIN"/>
    <property type="match status" value="1"/>
</dbReference>
<dbReference type="InterPro" id="IPR011029">
    <property type="entry name" value="DEATH-like_dom_sf"/>
</dbReference>
<dbReference type="GO" id="GO:0005634">
    <property type="term" value="C:nucleus"/>
    <property type="evidence" value="ECO:0007669"/>
    <property type="project" value="UniProtKB-ARBA"/>
</dbReference>
<dbReference type="GO" id="GO:0002376">
    <property type="term" value="P:immune system process"/>
    <property type="evidence" value="ECO:0007669"/>
    <property type="project" value="UniProtKB-ARBA"/>
</dbReference>
<dbReference type="GO" id="GO:0005829">
    <property type="term" value="C:cytosol"/>
    <property type="evidence" value="ECO:0007669"/>
    <property type="project" value="UniProtKB-ARBA"/>
</dbReference>
<dbReference type="RefSeq" id="XP_028378252.1">
    <property type="nucleotide sequence ID" value="XM_028522451.2"/>
</dbReference>
<dbReference type="GO" id="GO:0032991">
    <property type="term" value="C:protein-containing complex"/>
    <property type="evidence" value="ECO:0007669"/>
    <property type="project" value="UniProtKB-ARBA"/>
</dbReference>
<evidence type="ECO:0000313" key="5">
    <source>
        <dbReference type="EMBL" id="KAF6126753.1"/>
    </source>
</evidence>
<evidence type="ECO:0000313" key="8">
    <source>
        <dbReference type="RefSeq" id="XP_028378252.1"/>
    </source>
</evidence>
<dbReference type="Proteomes" id="UP000504628">
    <property type="component" value="Chromosome 3"/>
</dbReference>
<dbReference type="OrthoDB" id="10058437at2759"/>
<dbReference type="KEGG" id="pdic:114504658"/>
<reference evidence="5 7" key="1">
    <citation type="journal article" date="2020" name="Nature">
        <title>Six reference-quality genomes reveal evolution of bat adaptations.</title>
        <authorList>
            <person name="Jebb D."/>
            <person name="Huang Z."/>
            <person name="Pippel M."/>
            <person name="Hughes G.M."/>
            <person name="Lavrichenko K."/>
            <person name="Devanna P."/>
            <person name="Winkler S."/>
            <person name="Jermiin L.S."/>
            <person name="Skirmuntt E.C."/>
            <person name="Katzourakis A."/>
            <person name="Burkitt-Gray L."/>
            <person name="Ray D.A."/>
            <person name="Sullivan K.A.M."/>
            <person name="Roscito J.G."/>
            <person name="Kirilenko B.M."/>
            <person name="Davalos L.M."/>
            <person name="Corthals A.P."/>
            <person name="Power M.L."/>
            <person name="Jones G."/>
            <person name="Ransome R.D."/>
            <person name="Dechmann D.K.N."/>
            <person name="Locatelli A.G."/>
            <person name="Puechmaille S.J."/>
            <person name="Fedrigo O."/>
            <person name="Jarvis E.D."/>
            <person name="Hiller M."/>
            <person name="Vernes S.C."/>
            <person name="Myers E.W."/>
            <person name="Teeling E.C."/>
        </authorList>
    </citation>
    <scope>NUCLEOTIDE SEQUENCE [LARGE SCALE GENOMIC DNA]</scope>
    <source>
        <strain evidence="5">Bat1K_MPI-CBG_1</strain>
    </source>
</reference>
<dbReference type="GO" id="GO:0006952">
    <property type="term" value="P:defense response"/>
    <property type="evidence" value="ECO:0007669"/>
    <property type="project" value="UniProtKB-ARBA"/>
</dbReference>
<dbReference type="SUPFAM" id="SSF47986">
    <property type="entry name" value="DEATH domain"/>
    <property type="match status" value="1"/>
</dbReference>
<evidence type="ECO:0000313" key="6">
    <source>
        <dbReference type="Proteomes" id="UP000504628"/>
    </source>
</evidence>
<dbReference type="InterPro" id="IPR004020">
    <property type="entry name" value="DAPIN"/>
</dbReference>
<dbReference type="CTD" id="260434"/>
<keyword evidence="6" id="KW-1185">Reference proteome</keyword>
<sequence>MGKKRDAILEALENLTPEELKKFKLKLGAAPLREGFRNIPRGALGQLDAMDLTDKLVTFYCEDYGAELTAVVLRDMGMQEEAARLQRVE</sequence>
<evidence type="ECO:0000256" key="2">
    <source>
        <dbReference type="ARBA" id="ARBA00022490"/>
    </source>
</evidence>
<dbReference type="CDD" id="cd08321">
    <property type="entry name" value="Pyrin_ASC-like"/>
    <property type="match status" value="1"/>
</dbReference>
<dbReference type="PROSITE" id="PS50824">
    <property type="entry name" value="DAPIN"/>
    <property type="match status" value="1"/>
</dbReference>
<name>A0A6J2MDV3_9CHIR</name>
<dbReference type="EMBL" id="JABVXQ010000002">
    <property type="protein sequence ID" value="KAF6126753.1"/>
    <property type="molecule type" value="Genomic_DNA"/>
</dbReference>
<feature type="domain" description="Pyrin" evidence="4">
    <location>
        <begin position="1"/>
        <end position="89"/>
    </location>
</feature>
<comment type="subcellular location">
    <subcellularLocation>
        <location evidence="1">Cytoplasm</location>
    </subcellularLocation>
</comment>
<dbReference type="GO" id="GO:1902531">
    <property type="term" value="P:regulation of intracellular signal transduction"/>
    <property type="evidence" value="ECO:0007669"/>
    <property type="project" value="UniProtKB-ARBA"/>
</dbReference>
<dbReference type="Proteomes" id="UP000664940">
    <property type="component" value="Unassembled WGS sequence"/>
</dbReference>
<dbReference type="AlphaFoldDB" id="A0A6J2MDV3"/>
<dbReference type="SMART" id="SM01289">
    <property type="entry name" value="PYRIN"/>
    <property type="match status" value="1"/>
</dbReference>
<evidence type="ECO:0000256" key="3">
    <source>
        <dbReference type="ARBA" id="ARBA00022553"/>
    </source>
</evidence>
<reference evidence="8" key="2">
    <citation type="submission" date="2025-04" db="UniProtKB">
        <authorList>
            <consortium name="RefSeq"/>
        </authorList>
    </citation>
    <scope>IDENTIFICATION</scope>
    <source>
        <tissue evidence="8">Muscle</tissue>
    </source>
</reference>
<dbReference type="GeneID" id="114504658"/>
<evidence type="ECO:0000313" key="7">
    <source>
        <dbReference type="Proteomes" id="UP000664940"/>
    </source>
</evidence>
<keyword evidence="3" id="KW-0597">Phosphoprotein</keyword>
<dbReference type="GO" id="GO:0051707">
    <property type="term" value="P:response to other organism"/>
    <property type="evidence" value="ECO:0007669"/>
    <property type="project" value="UniProtKB-ARBA"/>
</dbReference>
<keyword evidence="2" id="KW-0963">Cytoplasm</keyword>
<organism evidence="6 8">
    <name type="scientific">Phyllostomus discolor</name>
    <name type="common">pale spear-nosed bat</name>
    <dbReference type="NCBI Taxonomy" id="89673"/>
    <lineage>
        <taxon>Eukaryota</taxon>
        <taxon>Metazoa</taxon>
        <taxon>Chordata</taxon>
        <taxon>Craniata</taxon>
        <taxon>Vertebrata</taxon>
        <taxon>Euteleostomi</taxon>
        <taxon>Mammalia</taxon>
        <taxon>Eutheria</taxon>
        <taxon>Laurasiatheria</taxon>
        <taxon>Chiroptera</taxon>
        <taxon>Yangochiroptera</taxon>
        <taxon>Phyllostomidae</taxon>
        <taxon>Phyllostominae</taxon>
        <taxon>Phyllostomus</taxon>
    </lineage>
</organism>
<gene>
    <name evidence="8" type="primary">PYDC1</name>
    <name evidence="5" type="ORF">HJG60_015887</name>
</gene>
<proteinExistence type="predicted"/>